<dbReference type="Proteomes" id="UP001642483">
    <property type="component" value="Unassembled WGS sequence"/>
</dbReference>
<dbReference type="PANTHER" id="PTHR12137">
    <property type="entry name" value="CARBOHYDRATE SULFOTRANSFERASE"/>
    <property type="match status" value="1"/>
</dbReference>
<accession>A0ABP0G2Z7</accession>
<keyword evidence="7 9" id="KW-0472">Membrane</keyword>
<evidence type="ECO:0000256" key="4">
    <source>
        <dbReference type="ARBA" id="ARBA00022692"/>
    </source>
</evidence>
<evidence type="ECO:0000256" key="7">
    <source>
        <dbReference type="ARBA" id="ARBA00023136"/>
    </source>
</evidence>
<keyword evidence="4 9" id="KW-0812">Transmembrane</keyword>
<evidence type="ECO:0000256" key="9">
    <source>
        <dbReference type="RuleBase" id="RU364020"/>
    </source>
</evidence>
<dbReference type="Gene3D" id="3.40.50.300">
    <property type="entry name" value="P-loop containing nucleotide triphosphate hydrolases"/>
    <property type="match status" value="1"/>
</dbReference>
<evidence type="ECO:0000256" key="2">
    <source>
        <dbReference type="ARBA" id="ARBA00006339"/>
    </source>
</evidence>
<dbReference type="InterPro" id="IPR027417">
    <property type="entry name" value="P-loop_NTPase"/>
</dbReference>
<feature type="transmembrane region" description="Helical" evidence="9">
    <location>
        <begin position="6"/>
        <end position="28"/>
    </location>
</feature>
<keyword evidence="6 9" id="KW-0333">Golgi apparatus</keyword>
<keyword evidence="3 9" id="KW-0808">Transferase</keyword>
<protein>
    <recommendedName>
        <fullName evidence="9">Carbohydrate sulfotransferase</fullName>
        <ecNumber evidence="9">2.8.2.-</ecNumber>
    </recommendedName>
</protein>
<comment type="subcellular location">
    <subcellularLocation>
        <location evidence="1 9">Golgi apparatus membrane</location>
        <topology evidence="1 9">Single-pass type II membrane protein</topology>
    </subcellularLocation>
</comment>
<dbReference type="EC" id="2.8.2.-" evidence="9"/>
<sequence>MPQLASYKALSLAIFATFLLLYLQYFYLAKIKWRMSRNPHFRIHPLSTEEPYRSRIRGIRGRCREGGGEKNKTLLRGWFKFNDRLKLVFCKTPKVASTTWQYLFLRLGGFPAENITEEKRRSWLLSKIPNKDFKELTTEAEAKVRLREFTTFFITRHPFERLVSCYTDKFTNHSDLRVYRDKYGVQIAAEQATDHLHGLERMFRTNLRLDLVKRTPTFRKLSKSQQAEVLRYWEVLRSGEISFPQFIKFIIDRHRDGSLMDVHWRPQVSMCMPCHFDYSYVMKFENIAEDSNRLLDYIQDNGSHVPLKEKITFPTGHSSLVQNSRTQQAFDQISETDVETLRRIYADDFYILNYDPYLYQGRRS</sequence>
<evidence type="ECO:0000256" key="8">
    <source>
        <dbReference type="ARBA" id="ARBA00023180"/>
    </source>
</evidence>
<organism evidence="10 11">
    <name type="scientific">Clavelina lepadiformis</name>
    <name type="common">Light-bulb sea squirt</name>
    <name type="synonym">Ascidia lepadiformis</name>
    <dbReference type="NCBI Taxonomy" id="159417"/>
    <lineage>
        <taxon>Eukaryota</taxon>
        <taxon>Metazoa</taxon>
        <taxon>Chordata</taxon>
        <taxon>Tunicata</taxon>
        <taxon>Ascidiacea</taxon>
        <taxon>Aplousobranchia</taxon>
        <taxon>Clavelinidae</taxon>
        <taxon>Clavelina</taxon>
    </lineage>
</organism>
<dbReference type="PANTHER" id="PTHR12137:SF54">
    <property type="entry name" value="CARBOHYDRATE SULFOTRANSFERASE"/>
    <property type="match status" value="1"/>
</dbReference>
<keyword evidence="11" id="KW-1185">Reference proteome</keyword>
<dbReference type="EMBL" id="CAWYQH010000102">
    <property type="protein sequence ID" value="CAK8686213.1"/>
    <property type="molecule type" value="Genomic_DNA"/>
</dbReference>
<evidence type="ECO:0000256" key="5">
    <source>
        <dbReference type="ARBA" id="ARBA00022989"/>
    </source>
</evidence>
<gene>
    <name evidence="10" type="ORF">CVLEPA_LOCUS18166</name>
</gene>
<name>A0ABP0G2Z7_CLALP</name>
<dbReference type="InterPro" id="IPR005331">
    <property type="entry name" value="Sulfotransferase"/>
</dbReference>
<dbReference type="Pfam" id="PF03567">
    <property type="entry name" value="Sulfotransfer_2"/>
    <property type="match status" value="1"/>
</dbReference>
<evidence type="ECO:0000313" key="11">
    <source>
        <dbReference type="Proteomes" id="UP001642483"/>
    </source>
</evidence>
<keyword evidence="9" id="KW-0119">Carbohydrate metabolism</keyword>
<comment type="similarity">
    <text evidence="2 9">Belongs to the sulfotransferase 2 family.</text>
</comment>
<evidence type="ECO:0000256" key="1">
    <source>
        <dbReference type="ARBA" id="ARBA00004323"/>
    </source>
</evidence>
<evidence type="ECO:0000313" key="10">
    <source>
        <dbReference type="EMBL" id="CAK8686213.1"/>
    </source>
</evidence>
<evidence type="ECO:0000256" key="3">
    <source>
        <dbReference type="ARBA" id="ARBA00022679"/>
    </source>
</evidence>
<evidence type="ECO:0000256" key="6">
    <source>
        <dbReference type="ARBA" id="ARBA00023034"/>
    </source>
</evidence>
<proteinExistence type="inferred from homology"/>
<keyword evidence="5 9" id="KW-1133">Transmembrane helix</keyword>
<keyword evidence="8 9" id="KW-0325">Glycoprotein</keyword>
<reference evidence="10 11" key="1">
    <citation type="submission" date="2024-02" db="EMBL/GenBank/DDBJ databases">
        <authorList>
            <person name="Daric V."/>
            <person name="Darras S."/>
        </authorList>
    </citation>
    <scope>NUCLEOTIDE SEQUENCE [LARGE SCALE GENOMIC DNA]</scope>
</reference>
<keyword evidence="9" id="KW-0735">Signal-anchor</keyword>
<comment type="caution">
    <text evidence="10">The sequence shown here is derived from an EMBL/GenBank/DDBJ whole genome shotgun (WGS) entry which is preliminary data.</text>
</comment>
<dbReference type="InterPro" id="IPR018011">
    <property type="entry name" value="Carb_sulfotrans_8-10"/>
</dbReference>